<evidence type="ECO:0000256" key="3">
    <source>
        <dbReference type="ARBA" id="ARBA00022840"/>
    </source>
</evidence>
<sequence>MISDFGLCKKLSHGRLSFSRKSGITGTDGWIAPEMLSGQGRATKAVDVFSLGCVFYYVLSGGRHPFGDTLERQANIKHGRHNLLDVGTNGPLGQSLIEQMLHTDPQERPSVSAVVKHPVFWGPKRQLDFFQDVSDRIEKEPPDSAVVRRLERGGFEVVRGDWRDHITEELQKDLRKYRTYKGHSVRDLLRAMRNKKHHYRELPEALQSELGTIPEEFVGYFTSRFPLLLPHTYLAMQEWRDEPTLRPYYAHDGSAELRPSRVHQPPLQGGPSFPWQWRRRKADATKPKDGEGGEDASVASGAESMAPHDSPPDSTDPRLASDLASSPSTDSVKEHRRRSPRRSSPNGAWHVDDADSKPQVLETIPSGEYLESTKAAISDDFAQAKELYVAGVAVTAKRASLDVPRDNIARLSDSSGSPKRRSPSRDANWRSRSPLTDGERRDSSRDADGRYARDNTVDSDNFSRHTTRRSSVSPKPTRSNRKHRSPSHNTNWRSRSPSVAAESRQLESRDGGAVQGGAASGAADLRRALDKHANSSPRSVETDERQSLPIRHVNWRSPSPTVSKKREDSQERPHKSAVKECQNLQESPKRDVANATPALRETLVDGAAVAEVSTDEMITSKTAANSSKKPVIQVCDKDQLTDLGEKAWNGELCVGFRQANQIS</sequence>
<evidence type="ECO:0000256" key="4">
    <source>
        <dbReference type="ARBA" id="ARBA00047899"/>
    </source>
</evidence>
<feature type="compositionally biased region" description="Basic and acidic residues" evidence="6">
    <location>
        <begin position="524"/>
        <end position="533"/>
    </location>
</feature>
<gene>
    <name evidence="9" type="ORF">HPB52_006546</name>
</gene>
<dbReference type="GO" id="GO:0004521">
    <property type="term" value="F:RNA endonuclease activity"/>
    <property type="evidence" value="ECO:0007669"/>
    <property type="project" value="InterPro"/>
</dbReference>
<evidence type="ECO:0000256" key="1">
    <source>
        <dbReference type="ARBA" id="ARBA00022729"/>
    </source>
</evidence>
<feature type="compositionally biased region" description="Polar residues" evidence="6">
    <location>
        <begin position="487"/>
        <end position="497"/>
    </location>
</feature>
<feature type="region of interest" description="Disordered" evidence="6">
    <location>
        <begin position="395"/>
        <end position="592"/>
    </location>
</feature>
<dbReference type="InterPro" id="IPR000719">
    <property type="entry name" value="Prot_kinase_dom"/>
</dbReference>
<dbReference type="Pfam" id="PF00069">
    <property type="entry name" value="Pkinase"/>
    <property type="match status" value="1"/>
</dbReference>
<dbReference type="InterPro" id="IPR045133">
    <property type="entry name" value="IRE1/2-like"/>
</dbReference>
<dbReference type="EMBL" id="JABSTV010001253">
    <property type="protein sequence ID" value="KAH7943234.1"/>
    <property type="molecule type" value="Genomic_DNA"/>
</dbReference>
<comment type="catalytic activity">
    <reaction evidence="5">
        <text>L-seryl-[protein] + ATP = O-phospho-L-seryl-[protein] + ADP + H(+)</text>
        <dbReference type="Rhea" id="RHEA:17989"/>
        <dbReference type="Rhea" id="RHEA-COMP:9863"/>
        <dbReference type="Rhea" id="RHEA-COMP:11604"/>
        <dbReference type="ChEBI" id="CHEBI:15378"/>
        <dbReference type="ChEBI" id="CHEBI:29999"/>
        <dbReference type="ChEBI" id="CHEBI:30616"/>
        <dbReference type="ChEBI" id="CHEBI:83421"/>
        <dbReference type="ChEBI" id="CHEBI:456216"/>
        <dbReference type="EC" id="2.7.11.1"/>
    </reaction>
</comment>
<proteinExistence type="predicted"/>
<keyword evidence="1" id="KW-0732">Signal</keyword>
<dbReference type="InterPro" id="IPR010513">
    <property type="entry name" value="KEN_dom"/>
</dbReference>
<dbReference type="SMART" id="SM00580">
    <property type="entry name" value="PUG"/>
    <property type="match status" value="1"/>
</dbReference>
<evidence type="ECO:0000256" key="6">
    <source>
        <dbReference type="SAM" id="MobiDB-lite"/>
    </source>
</evidence>
<feature type="region of interest" description="Disordered" evidence="6">
    <location>
        <begin position="257"/>
        <end position="359"/>
    </location>
</feature>
<comment type="caution">
    <text evidence="9">The sequence shown here is derived from an EMBL/GenBank/DDBJ whole genome shotgun (WGS) entry which is preliminary data.</text>
</comment>
<dbReference type="PROSITE" id="PS51392">
    <property type="entry name" value="KEN"/>
    <property type="match status" value="1"/>
</dbReference>
<dbReference type="PROSITE" id="PS50011">
    <property type="entry name" value="PROTEIN_KINASE_DOM"/>
    <property type="match status" value="1"/>
</dbReference>
<dbReference type="AlphaFoldDB" id="A0A9D4PI33"/>
<protein>
    <recommendedName>
        <fullName evidence="11">Non-specific serine/threonine protein kinase</fullName>
    </recommendedName>
</protein>
<evidence type="ECO:0000313" key="9">
    <source>
        <dbReference type="EMBL" id="KAH7943234.1"/>
    </source>
</evidence>
<keyword evidence="2" id="KW-0547">Nucleotide-binding</keyword>
<evidence type="ECO:0000259" key="7">
    <source>
        <dbReference type="PROSITE" id="PS50011"/>
    </source>
</evidence>
<keyword evidence="3" id="KW-0067">ATP-binding</keyword>
<evidence type="ECO:0000259" key="8">
    <source>
        <dbReference type="PROSITE" id="PS51392"/>
    </source>
</evidence>
<evidence type="ECO:0000313" key="10">
    <source>
        <dbReference type="Proteomes" id="UP000821837"/>
    </source>
</evidence>
<accession>A0A9D4PI33</accession>
<evidence type="ECO:0000256" key="5">
    <source>
        <dbReference type="ARBA" id="ARBA00048679"/>
    </source>
</evidence>
<feature type="compositionally biased region" description="Basic and acidic residues" evidence="6">
    <location>
        <begin position="437"/>
        <end position="456"/>
    </location>
</feature>
<dbReference type="GO" id="GO:0004674">
    <property type="term" value="F:protein serine/threonine kinase activity"/>
    <property type="evidence" value="ECO:0007669"/>
    <property type="project" value="UniProtKB-EC"/>
</dbReference>
<dbReference type="Gene3D" id="1.20.1440.180">
    <property type="entry name" value="KEN domain"/>
    <property type="match status" value="1"/>
</dbReference>
<reference evidence="9" key="2">
    <citation type="submission" date="2021-09" db="EMBL/GenBank/DDBJ databases">
        <authorList>
            <person name="Jia N."/>
            <person name="Wang J."/>
            <person name="Shi W."/>
            <person name="Du L."/>
            <person name="Sun Y."/>
            <person name="Zhan W."/>
            <person name="Jiang J."/>
            <person name="Wang Q."/>
            <person name="Zhang B."/>
            <person name="Ji P."/>
            <person name="Sakyi L.B."/>
            <person name="Cui X."/>
            <person name="Yuan T."/>
            <person name="Jiang B."/>
            <person name="Yang W."/>
            <person name="Lam T.T.-Y."/>
            <person name="Chang Q."/>
            <person name="Ding S."/>
            <person name="Wang X."/>
            <person name="Zhu J."/>
            <person name="Ruan X."/>
            <person name="Zhao L."/>
            <person name="Wei J."/>
            <person name="Que T."/>
            <person name="Du C."/>
            <person name="Cheng J."/>
            <person name="Dai P."/>
            <person name="Han X."/>
            <person name="Huang E."/>
            <person name="Gao Y."/>
            <person name="Liu J."/>
            <person name="Shao H."/>
            <person name="Ye R."/>
            <person name="Li L."/>
            <person name="Wei W."/>
            <person name="Wang X."/>
            <person name="Wang C."/>
            <person name="Huo Q."/>
            <person name="Li W."/>
            <person name="Guo W."/>
            <person name="Chen H."/>
            <person name="Chen S."/>
            <person name="Zhou L."/>
            <person name="Zhou L."/>
            <person name="Ni X."/>
            <person name="Tian J."/>
            <person name="Zhou Y."/>
            <person name="Sheng Y."/>
            <person name="Liu T."/>
            <person name="Pan Y."/>
            <person name="Xia L."/>
            <person name="Li J."/>
            <person name="Zhao F."/>
            <person name="Cao W."/>
        </authorList>
    </citation>
    <scope>NUCLEOTIDE SEQUENCE</scope>
    <source>
        <strain evidence="9">Rsan-2018</strain>
        <tissue evidence="9">Larvae</tissue>
    </source>
</reference>
<evidence type="ECO:0008006" key="11">
    <source>
        <dbReference type="Google" id="ProtNLM"/>
    </source>
</evidence>
<dbReference type="GO" id="GO:0005524">
    <property type="term" value="F:ATP binding"/>
    <property type="evidence" value="ECO:0007669"/>
    <property type="project" value="UniProtKB-KW"/>
</dbReference>
<dbReference type="GO" id="GO:0051082">
    <property type="term" value="F:unfolded protein binding"/>
    <property type="evidence" value="ECO:0007669"/>
    <property type="project" value="TreeGrafter"/>
</dbReference>
<dbReference type="GO" id="GO:0070059">
    <property type="term" value="P:intrinsic apoptotic signaling pathway in response to endoplasmic reticulum stress"/>
    <property type="evidence" value="ECO:0007669"/>
    <property type="project" value="TreeGrafter"/>
</dbReference>
<dbReference type="InterPro" id="IPR038357">
    <property type="entry name" value="KEN_sf"/>
</dbReference>
<reference evidence="9" key="1">
    <citation type="journal article" date="2020" name="Cell">
        <title>Large-Scale Comparative Analyses of Tick Genomes Elucidate Their Genetic Diversity and Vector Capacities.</title>
        <authorList>
            <consortium name="Tick Genome and Microbiome Consortium (TIGMIC)"/>
            <person name="Jia N."/>
            <person name="Wang J."/>
            <person name="Shi W."/>
            <person name="Du L."/>
            <person name="Sun Y."/>
            <person name="Zhan W."/>
            <person name="Jiang J.F."/>
            <person name="Wang Q."/>
            <person name="Zhang B."/>
            <person name="Ji P."/>
            <person name="Bell-Sakyi L."/>
            <person name="Cui X.M."/>
            <person name="Yuan T.T."/>
            <person name="Jiang B.G."/>
            <person name="Yang W.F."/>
            <person name="Lam T.T."/>
            <person name="Chang Q.C."/>
            <person name="Ding S.J."/>
            <person name="Wang X.J."/>
            <person name="Zhu J.G."/>
            <person name="Ruan X.D."/>
            <person name="Zhao L."/>
            <person name="Wei J.T."/>
            <person name="Ye R.Z."/>
            <person name="Que T.C."/>
            <person name="Du C.H."/>
            <person name="Zhou Y.H."/>
            <person name="Cheng J.X."/>
            <person name="Dai P.F."/>
            <person name="Guo W.B."/>
            <person name="Han X.H."/>
            <person name="Huang E.J."/>
            <person name="Li L.F."/>
            <person name="Wei W."/>
            <person name="Gao Y.C."/>
            <person name="Liu J.Z."/>
            <person name="Shao H.Z."/>
            <person name="Wang X."/>
            <person name="Wang C.C."/>
            <person name="Yang T.C."/>
            <person name="Huo Q.B."/>
            <person name="Li W."/>
            <person name="Chen H.Y."/>
            <person name="Chen S.E."/>
            <person name="Zhou L.G."/>
            <person name="Ni X.B."/>
            <person name="Tian J.H."/>
            <person name="Sheng Y."/>
            <person name="Liu T."/>
            <person name="Pan Y.S."/>
            <person name="Xia L.Y."/>
            <person name="Li J."/>
            <person name="Zhao F."/>
            <person name="Cao W.C."/>
        </authorList>
    </citation>
    <scope>NUCLEOTIDE SEQUENCE</scope>
    <source>
        <strain evidence="9">Rsan-2018</strain>
    </source>
</reference>
<dbReference type="CDD" id="cd10422">
    <property type="entry name" value="RNase_Ire1"/>
    <property type="match status" value="1"/>
</dbReference>
<evidence type="ECO:0000256" key="2">
    <source>
        <dbReference type="ARBA" id="ARBA00022741"/>
    </source>
</evidence>
<organism evidence="9 10">
    <name type="scientific">Rhipicephalus sanguineus</name>
    <name type="common">Brown dog tick</name>
    <name type="synonym">Ixodes sanguineus</name>
    <dbReference type="NCBI Taxonomy" id="34632"/>
    <lineage>
        <taxon>Eukaryota</taxon>
        <taxon>Metazoa</taxon>
        <taxon>Ecdysozoa</taxon>
        <taxon>Arthropoda</taxon>
        <taxon>Chelicerata</taxon>
        <taxon>Arachnida</taxon>
        <taxon>Acari</taxon>
        <taxon>Parasitiformes</taxon>
        <taxon>Ixodida</taxon>
        <taxon>Ixodoidea</taxon>
        <taxon>Ixodidae</taxon>
        <taxon>Rhipicephalinae</taxon>
        <taxon>Rhipicephalus</taxon>
        <taxon>Rhipicephalus</taxon>
    </lineage>
</organism>
<dbReference type="GO" id="GO:1990604">
    <property type="term" value="C:IRE1-TRAF2-ASK1 complex"/>
    <property type="evidence" value="ECO:0007669"/>
    <property type="project" value="TreeGrafter"/>
</dbReference>
<feature type="compositionally biased region" description="Basic and acidic residues" evidence="6">
    <location>
        <begin position="399"/>
        <end position="408"/>
    </location>
</feature>
<dbReference type="SMART" id="SM00220">
    <property type="entry name" value="S_TKc"/>
    <property type="match status" value="1"/>
</dbReference>
<dbReference type="VEuPathDB" id="VectorBase:RSAN_027458"/>
<comment type="catalytic activity">
    <reaction evidence="4">
        <text>L-threonyl-[protein] + ATP = O-phospho-L-threonyl-[protein] + ADP + H(+)</text>
        <dbReference type="Rhea" id="RHEA:46608"/>
        <dbReference type="Rhea" id="RHEA-COMP:11060"/>
        <dbReference type="Rhea" id="RHEA-COMP:11605"/>
        <dbReference type="ChEBI" id="CHEBI:15378"/>
        <dbReference type="ChEBI" id="CHEBI:30013"/>
        <dbReference type="ChEBI" id="CHEBI:30616"/>
        <dbReference type="ChEBI" id="CHEBI:61977"/>
        <dbReference type="ChEBI" id="CHEBI:456216"/>
        <dbReference type="EC" id="2.7.11.1"/>
    </reaction>
</comment>
<feature type="domain" description="Protein kinase" evidence="7">
    <location>
        <begin position="1"/>
        <end position="120"/>
    </location>
</feature>
<dbReference type="SUPFAM" id="SSF56112">
    <property type="entry name" value="Protein kinase-like (PK-like)"/>
    <property type="match status" value="1"/>
</dbReference>
<keyword evidence="10" id="KW-1185">Reference proteome</keyword>
<name>A0A9D4PI33_RHISA</name>
<feature type="compositionally biased region" description="Basic and acidic residues" evidence="6">
    <location>
        <begin position="282"/>
        <end position="291"/>
    </location>
</feature>
<dbReference type="PANTHER" id="PTHR13954">
    <property type="entry name" value="IRE1-RELATED"/>
    <property type="match status" value="1"/>
</dbReference>
<dbReference type="Gene3D" id="1.10.510.10">
    <property type="entry name" value="Transferase(Phosphotransferase) domain 1"/>
    <property type="match status" value="1"/>
</dbReference>
<dbReference type="Pfam" id="PF06479">
    <property type="entry name" value="Ribonuc_2-5A"/>
    <property type="match status" value="1"/>
</dbReference>
<dbReference type="GO" id="GO:0006397">
    <property type="term" value="P:mRNA processing"/>
    <property type="evidence" value="ECO:0007669"/>
    <property type="project" value="InterPro"/>
</dbReference>
<dbReference type="InterPro" id="IPR011009">
    <property type="entry name" value="Kinase-like_dom_sf"/>
</dbReference>
<dbReference type="Proteomes" id="UP000821837">
    <property type="component" value="Unassembled WGS sequence"/>
</dbReference>
<feature type="domain" description="KEN" evidence="8">
    <location>
        <begin position="123"/>
        <end position="251"/>
    </location>
</feature>
<dbReference type="FunFam" id="1.20.1440.180:FF:000001">
    <property type="entry name" value="Serine/threonine-protein kinase/endoribonuclease IRE1"/>
    <property type="match status" value="1"/>
</dbReference>
<dbReference type="PANTHER" id="PTHR13954:SF6">
    <property type="entry name" value="NON-SPECIFIC SERINE_THREONINE PROTEIN KINASE"/>
    <property type="match status" value="1"/>
</dbReference>
<dbReference type="GO" id="GO:0036498">
    <property type="term" value="P:IRE1-mediated unfolded protein response"/>
    <property type="evidence" value="ECO:0007669"/>
    <property type="project" value="TreeGrafter"/>
</dbReference>
<feature type="compositionally biased region" description="Basic and acidic residues" evidence="6">
    <location>
        <begin position="564"/>
        <end position="578"/>
    </location>
</feature>